<evidence type="ECO:0000313" key="4">
    <source>
        <dbReference type="Proteomes" id="UP001214628"/>
    </source>
</evidence>
<feature type="coiled-coil region" evidence="1">
    <location>
        <begin position="212"/>
        <end position="246"/>
    </location>
</feature>
<organism evidence="3 4">
    <name type="scientific">Malassezia psittaci</name>
    <dbReference type="NCBI Taxonomy" id="1821823"/>
    <lineage>
        <taxon>Eukaryota</taxon>
        <taxon>Fungi</taxon>
        <taxon>Dikarya</taxon>
        <taxon>Basidiomycota</taxon>
        <taxon>Ustilaginomycotina</taxon>
        <taxon>Malasseziomycetes</taxon>
        <taxon>Malasseziales</taxon>
        <taxon>Malasseziaceae</taxon>
        <taxon>Malassezia</taxon>
    </lineage>
</organism>
<dbReference type="Proteomes" id="UP001214628">
    <property type="component" value="Chromosome 7"/>
</dbReference>
<accession>A0AAF0JFG4</accession>
<sequence>MAFAGKQVKITLQSGETYPAKIVNVDPTTATLTVDRLDTNTKQYVRRDELKDVSIVSQSTSDTTVSSHDNVSSTSTSNSQKAPVSLPNDQTTSTPSAQLSSSNSKTSSPNSDRKPRPKPKKASNATAATPQPKAMPYMEEFDYTKSTQNFDKKKAWEEIRQSQAGQSKDPLLVQLNRKQATDSRQPMLAPDQPVLSPDEHHSALQRNAEPTNQATNAQLHDAKQEIENLRAELHRANQRQALLEALTNVHISNATNDQEYVCRLYSDARLAAKHWRAKHTSPSDLSSENTLCYTMRVPALASIPKNDPVLFTYLGPTSDADQEVVSRLPQHLCDEISVKIENAALFEQRLQSIVQTP</sequence>
<dbReference type="EMBL" id="CP118381">
    <property type="protein sequence ID" value="WFD45057.1"/>
    <property type="molecule type" value="Genomic_DNA"/>
</dbReference>
<evidence type="ECO:0000313" key="3">
    <source>
        <dbReference type="EMBL" id="WFD45057.1"/>
    </source>
</evidence>
<feature type="compositionally biased region" description="Low complexity" evidence="2">
    <location>
        <begin position="56"/>
        <end position="80"/>
    </location>
</feature>
<proteinExistence type="predicted"/>
<gene>
    <name evidence="3" type="ORF">MPSI1_003734</name>
</gene>
<evidence type="ECO:0000256" key="1">
    <source>
        <dbReference type="SAM" id="Coils"/>
    </source>
</evidence>
<feature type="compositionally biased region" description="Low complexity" evidence="2">
    <location>
        <begin position="96"/>
        <end position="110"/>
    </location>
</feature>
<feature type="region of interest" description="Disordered" evidence="2">
    <location>
        <begin position="56"/>
        <end position="136"/>
    </location>
</feature>
<evidence type="ECO:0000256" key="2">
    <source>
        <dbReference type="SAM" id="MobiDB-lite"/>
    </source>
</evidence>
<name>A0AAF0JFG4_9BASI</name>
<reference evidence="3" key="1">
    <citation type="submission" date="2023-02" db="EMBL/GenBank/DDBJ databases">
        <title>Mating type loci evolution in Malassezia.</title>
        <authorList>
            <person name="Coelho M.A."/>
        </authorList>
    </citation>
    <scope>NUCLEOTIDE SEQUENCE</scope>
    <source>
        <strain evidence="3">CBS 14136</strain>
    </source>
</reference>
<feature type="region of interest" description="Disordered" evidence="2">
    <location>
        <begin position="178"/>
        <end position="203"/>
    </location>
</feature>
<keyword evidence="4" id="KW-1185">Reference proteome</keyword>
<dbReference type="AlphaFoldDB" id="A0AAF0JFG4"/>
<protein>
    <submittedName>
        <fullName evidence="3">Uncharacterized protein</fullName>
    </submittedName>
</protein>
<keyword evidence="1" id="KW-0175">Coiled coil</keyword>